<dbReference type="InterPro" id="IPR050999">
    <property type="entry name" value="ADP-ribosyltransferase_ARG"/>
</dbReference>
<dbReference type="PANTHER" id="PTHR10339">
    <property type="entry name" value="ADP-RIBOSYLTRANSFERASE"/>
    <property type="match status" value="1"/>
</dbReference>
<gene>
    <name evidence="11" type="ORF">XNOV1_A023960</name>
</gene>
<keyword evidence="5 10" id="KW-0732">Signal</keyword>
<keyword evidence="8" id="KW-1015">Disulfide bond</keyword>
<keyword evidence="6 10" id="KW-0521">NADP</keyword>
<evidence type="ECO:0000256" key="4">
    <source>
        <dbReference type="ARBA" id="ARBA00022695"/>
    </source>
</evidence>
<evidence type="ECO:0000256" key="9">
    <source>
        <dbReference type="ARBA" id="ARBA00047597"/>
    </source>
</evidence>
<keyword evidence="4" id="KW-0548">Nucleotidyltransferase</keyword>
<dbReference type="GO" id="GO:0016779">
    <property type="term" value="F:nucleotidyltransferase activity"/>
    <property type="evidence" value="ECO:0007669"/>
    <property type="project" value="UniProtKB-KW"/>
</dbReference>
<accession>A0AAV1EVE2</accession>
<dbReference type="GO" id="GO:0106274">
    <property type="term" value="F:NAD+-protein-arginine ADP-ribosyltransferase activity"/>
    <property type="evidence" value="ECO:0007669"/>
    <property type="project" value="UniProtKB-EC"/>
</dbReference>
<feature type="signal peptide" evidence="10">
    <location>
        <begin position="1"/>
        <end position="17"/>
    </location>
</feature>
<dbReference type="GO" id="GO:0003950">
    <property type="term" value="F:NAD+ poly-ADP-ribosyltransferase activity"/>
    <property type="evidence" value="ECO:0007669"/>
    <property type="project" value="TreeGrafter"/>
</dbReference>
<keyword evidence="12" id="KW-1185">Reference proteome</keyword>
<dbReference type="Pfam" id="PF01129">
    <property type="entry name" value="ART"/>
    <property type="match status" value="1"/>
</dbReference>
<dbReference type="Proteomes" id="UP001178508">
    <property type="component" value="Chromosome 3"/>
</dbReference>
<evidence type="ECO:0000313" key="12">
    <source>
        <dbReference type="Proteomes" id="UP001178508"/>
    </source>
</evidence>
<protein>
    <recommendedName>
        <fullName evidence="10">NAD(P)(+)--arginine ADP-ribosyltransferase</fullName>
        <ecNumber evidence="10">2.4.2.31</ecNumber>
    </recommendedName>
    <alternativeName>
        <fullName evidence="10">Mono(ADP-ribosyl)transferase</fullName>
    </alternativeName>
</protein>
<dbReference type="EC" id="2.4.2.31" evidence="10"/>
<dbReference type="SUPFAM" id="SSF56399">
    <property type="entry name" value="ADP-ribosylation"/>
    <property type="match status" value="1"/>
</dbReference>
<proteinExistence type="inferred from homology"/>
<dbReference type="PANTHER" id="PTHR10339:SF27">
    <property type="entry name" value="NAD(P)(+)--ARGININE ADP-RIBOSYLTRANSFERASE"/>
    <property type="match status" value="1"/>
</dbReference>
<dbReference type="FunFam" id="3.90.176.10:FF:000001">
    <property type="entry name" value="NAD(P)(+)--arginine ADP-ribosyltransferase"/>
    <property type="match status" value="1"/>
</dbReference>
<keyword evidence="2 10" id="KW-0328">Glycosyltransferase</keyword>
<name>A0AAV1EVE2_XYRNO</name>
<organism evidence="11 12">
    <name type="scientific">Xyrichtys novacula</name>
    <name type="common">Pearly razorfish</name>
    <name type="synonym">Hemipteronotus novacula</name>
    <dbReference type="NCBI Taxonomy" id="13765"/>
    <lineage>
        <taxon>Eukaryota</taxon>
        <taxon>Metazoa</taxon>
        <taxon>Chordata</taxon>
        <taxon>Craniata</taxon>
        <taxon>Vertebrata</taxon>
        <taxon>Euteleostomi</taxon>
        <taxon>Actinopterygii</taxon>
        <taxon>Neopterygii</taxon>
        <taxon>Teleostei</taxon>
        <taxon>Neoteleostei</taxon>
        <taxon>Acanthomorphata</taxon>
        <taxon>Eupercaria</taxon>
        <taxon>Labriformes</taxon>
        <taxon>Labridae</taxon>
        <taxon>Xyrichtys</taxon>
    </lineage>
</organism>
<comment type="similarity">
    <text evidence="1 10">Belongs to the Arg-specific ADP-ribosyltransferase family.</text>
</comment>
<comment type="catalytic activity">
    <reaction evidence="9 10">
        <text>L-arginyl-[protein] + NAD(+) = N(omega)-(ADP-D-ribosyl)-L-arginyl-[protein] + nicotinamide + H(+)</text>
        <dbReference type="Rhea" id="RHEA:19149"/>
        <dbReference type="Rhea" id="RHEA-COMP:10532"/>
        <dbReference type="Rhea" id="RHEA-COMP:15087"/>
        <dbReference type="ChEBI" id="CHEBI:15378"/>
        <dbReference type="ChEBI" id="CHEBI:17154"/>
        <dbReference type="ChEBI" id="CHEBI:29965"/>
        <dbReference type="ChEBI" id="CHEBI:57540"/>
        <dbReference type="ChEBI" id="CHEBI:142554"/>
        <dbReference type="EC" id="2.4.2.31"/>
    </reaction>
</comment>
<reference evidence="11" key="1">
    <citation type="submission" date="2023-08" db="EMBL/GenBank/DDBJ databases">
        <authorList>
            <person name="Alioto T."/>
            <person name="Alioto T."/>
            <person name="Gomez Garrido J."/>
        </authorList>
    </citation>
    <scope>NUCLEOTIDE SEQUENCE</scope>
</reference>
<dbReference type="EMBL" id="OY660866">
    <property type="protein sequence ID" value="CAJ1052708.1"/>
    <property type="molecule type" value="Genomic_DNA"/>
</dbReference>
<evidence type="ECO:0000256" key="8">
    <source>
        <dbReference type="ARBA" id="ARBA00023157"/>
    </source>
</evidence>
<keyword evidence="3 10" id="KW-0808">Transferase</keyword>
<dbReference type="AlphaFoldDB" id="A0AAV1EVE2"/>
<evidence type="ECO:0000256" key="5">
    <source>
        <dbReference type="ARBA" id="ARBA00022729"/>
    </source>
</evidence>
<dbReference type="Gene3D" id="3.90.176.10">
    <property type="entry name" value="Toxin ADP-ribosyltransferase, Chain A, domain 1"/>
    <property type="match status" value="1"/>
</dbReference>
<evidence type="ECO:0000256" key="1">
    <source>
        <dbReference type="ARBA" id="ARBA00009558"/>
    </source>
</evidence>
<evidence type="ECO:0000256" key="6">
    <source>
        <dbReference type="ARBA" id="ARBA00022857"/>
    </source>
</evidence>
<evidence type="ECO:0000313" key="11">
    <source>
        <dbReference type="EMBL" id="CAJ1052708.1"/>
    </source>
</evidence>
<keyword evidence="7 10" id="KW-0520">NAD</keyword>
<evidence type="ECO:0000256" key="3">
    <source>
        <dbReference type="ARBA" id="ARBA00022679"/>
    </source>
</evidence>
<evidence type="ECO:0000256" key="7">
    <source>
        <dbReference type="ARBA" id="ARBA00023027"/>
    </source>
</evidence>
<feature type="chain" id="PRO_5043096190" description="NAD(P)(+)--arginine ADP-ribosyltransferase" evidence="10">
    <location>
        <begin position="18"/>
        <end position="283"/>
    </location>
</feature>
<sequence length="283" mass="32618">MMAAWATLLMTFGATIGFLKISAAQGLNVEVPLDMAPNAVDDMYHGCKDKMEYRVKKEYLINERNKDKNFTLAWSEAEKYYNKKWKRHKGKRPSSSLGKEQIMAIYVYSLNKPKIYLDFNDAVRTQKSKYKTTFRYHSMHFFLTDALQTLNARKPEDERCVTGYRRVNSYFSQDVLNKAVRFGSFTSSSMGWYPSSDRFGDKSCFEIVTCFGADVSLYSKLGEAEREALIPPYEVFKVTRVERRVDQKSLPCEVVYKLKSMGKTLSSLNCALFLNKPVTIPNI</sequence>
<evidence type="ECO:0000256" key="2">
    <source>
        <dbReference type="ARBA" id="ARBA00022676"/>
    </source>
</evidence>
<dbReference type="InterPro" id="IPR000768">
    <property type="entry name" value="ART"/>
</dbReference>
<evidence type="ECO:0000256" key="10">
    <source>
        <dbReference type="RuleBase" id="RU361228"/>
    </source>
</evidence>
<dbReference type="PROSITE" id="PS51996">
    <property type="entry name" value="TR_MART"/>
    <property type="match status" value="1"/>
</dbReference>
<dbReference type="PRINTS" id="PR00970">
    <property type="entry name" value="RIBTRNSFRASE"/>
</dbReference>